<dbReference type="PANTHER" id="PTHR22912:SF151">
    <property type="entry name" value="DIHYDROLIPOYL DEHYDROGENASE, MITOCHONDRIAL"/>
    <property type="match status" value="1"/>
</dbReference>
<dbReference type="Gene3D" id="3.30.390.30">
    <property type="match status" value="1"/>
</dbReference>
<dbReference type="PIRSF" id="PIRSF000350">
    <property type="entry name" value="Mercury_reductase_MerA"/>
    <property type="match status" value="1"/>
</dbReference>
<evidence type="ECO:0000313" key="14">
    <source>
        <dbReference type="Proteomes" id="UP000615593"/>
    </source>
</evidence>
<evidence type="ECO:0000256" key="3">
    <source>
        <dbReference type="ARBA" id="ARBA00022630"/>
    </source>
</evidence>
<comment type="catalytic activity">
    <reaction evidence="9 10">
        <text>N(6)-[(R)-dihydrolipoyl]-L-lysyl-[protein] + NAD(+) = N(6)-[(R)-lipoyl]-L-lysyl-[protein] + NADH + H(+)</text>
        <dbReference type="Rhea" id="RHEA:15045"/>
        <dbReference type="Rhea" id="RHEA-COMP:10474"/>
        <dbReference type="Rhea" id="RHEA-COMP:10475"/>
        <dbReference type="ChEBI" id="CHEBI:15378"/>
        <dbReference type="ChEBI" id="CHEBI:57540"/>
        <dbReference type="ChEBI" id="CHEBI:57945"/>
        <dbReference type="ChEBI" id="CHEBI:83099"/>
        <dbReference type="ChEBI" id="CHEBI:83100"/>
        <dbReference type="EC" id="1.8.1.4"/>
    </reaction>
</comment>
<gene>
    <name evidence="13" type="primary">lpdA1</name>
    <name evidence="13" type="ORF">GCM10008088_26650</name>
</gene>
<evidence type="ECO:0000259" key="12">
    <source>
        <dbReference type="Pfam" id="PF07992"/>
    </source>
</evidence>
<evidence type="ECO:0000259" key="11">
    <source>
        <dbReference type="Pfam" id="PF02852"/>
    </source>
</evidence>
<evidence type="ECO:0000256" key="8">
    <source>
        <dbReference type="ARBA" id="ARBA00023284"/>
    </source>
</evidence>
<evidence type="ECO:0000256" key="9">
    <source>
        <dbReference type="ARBA" id="ARBA00049187"/>
    </source>
</evidence>
<dbReference type="SUPFAM" id="SSF51905">
    <property type="entry name" value="FAD/NAD(P)-binding domain"/>
    <property type="match status" value="1"/>
</dbReference>
<dbReference type="Proteomes" id="UP000615593">
    <property type="component" value="Unassembled WGS sequence"/>
</dbReference>
<dbReference type="EMBL" id="BMWY01000009">
    <property type="protein sequence ID" value="GGZ63822.1"/>
    <property type="molecule type" value="Genomic_DNA"/>
</dbReference>
<dbReference type="InterPro" id="IPR004099">
    <property type="entry name" value="Pyr_nucl-diS_OxRdtase_dimer"/>
</dbReference>
<keyword evidence="8 10" id="KW-0676">Redox-active center</keyword>
<proteinExistence type="inferred from homology"/>
<keyword evidence="5 10" id="KW-0560">Oxidoreductase</keyword>
<evidence type="ECO:0000256" key="2">
    <source>
        <dbReference type="ARBA" id="ARBA00012608"/>
    </source>
</evidence>
<keyword evidence="7" id="KW-1015">Disulfide bond</keyword>
<dbReference type="SUPFAM" id="SSF55424">
    <property type="entry name" value="FAD/NAD-linked reductases, dimerisation (C-terminal) domain"/>
    <property type="match status" value="1"/>
</dbReference>
<dbReference type="Gene3D" id="3.50.50.60">
    <property type="entry name" value="FAD/NAD(P)-binding domain"/>
    <property type="match status" value="2"/>
</dbReference>
<evidence type="ECO:0000256" key="6">
    <source>
        <dbReference type="ARBA" id="ARBA00023027"/>
    </source>
</evidence>
<evidence type="ECO:0000256" key="5">
    <source>
        <dbReference type="ARBA" id="ARBA00023002"/>
    </source>
</evidence>
<dbReference type="EC" id="1.8.1.4" evidence="2 10"/>
<dbReference type="InterPro" id="IPR023753">
    <property type="entry name" value="FAD/NAD-binding_dom"/>
</dbReference>
<comment type="caution">
    <text evidence="13">The sequence shown here is derived from an EMBL/GenBank/DDBJ whole genome shotgun (WGS) entry which is preliminary data.</text>
</comment>
<dbReference type="PRINTS" id="PR00368">
    <property type="entry name" value="FADPNR"/>
</dbReference>
<dbReference type="InterPro" id="IPR001100">
    <property type="entry name" value="Pyr_nuc-diS_OxRdtase"/>
</dbReference>
<evidence type="ECO:0000256" key="7">
    <source>
        <dbReference type="ARBA" id="ARBA00023157"/>
    </source>
</evidence>
<dbReference type="Pfam" id="PF07992">
    <property type="entry name" value="Pyr_redox_2"/>
    <property type="match status" value="1"/>
</dbReference>
<dbReference type="InterPro" id="IPR036188">
    <property type="entry name" value="FAD/NAD-bd_sf"/>
</dbReference>
<comment type="similarity">
    <text evidence="1 10">Belongs to the class-I pyridine nucleotide-disulfide oxidoreductase family.</text>
</comment>
<sequence length="469" mass="51368">MNMEKFDVTIIGSGPGGYVSAIRCAQLGLKVAIIERYNTLGGTCLNVGCIPSKAWLEASEHYYKLKHQFEKFGIDVKEANVDILKMNQRVQDVVQEIINGVDYLMKKNKVTVYEGHGTIKDKNTIEIKAEAKTETIETDKIIIATGSKPASLPNIKIDKKRIISSTQALALQEIPDHLLVVGGGVIGVEIGSVFARLGSKVSIVEYFDSLIATMDGALGHQLHRSLRKQGIEFYLEHKVTNATATDNKVELKAENLSDKKEMNLEGDYCLMAIGRKPYTANLGLENIGVETNEKGQVTVNENLETNVKGVYAIGDVIRGAMLAHKASEEGVFVAERIADQKPHINYSLIPNIVYTQPEVAGVGLTEEELKEAGRSIKTGSFPFKANARAKISMDTDGFIKVIADKETDEILGVHMIGPRIADSYTEAVVAMEFRASAEDVARMSHGHPTFSETFKEACLAATEDRALHI</sequence>
<evidence type="ECO:0000256" key="10">
    <source>
        <dbReference type="RuleBase" id="RU003692"/>
    </source>
</evidence>
<evidence type="ECO:0000313" key="13">
    <source>
        <dbReference type="EMBL" id="GGZ63822.1"/>
    </source>
</evidence>
<organism evidence="13 14">
    <name type="scientific">Mesonia mobilis</name>
    <dbReference type="NCBI Taxonomy" id="369791"/>
    <lineage>
        <taxon>Bacteria</taxon>
        <taxon>Pseudomonadati</taxon>
        <taxon>Bacteroidota</taxon>
        <taxon>Flavobacteriia</taxon>
        <taxon>Flavobacteriales</taxon>
        <taxon>Flavobacteriaceae</taxon>
        <taxon>Mesonia</taxon>
    </lineage>
</organism>
<dbReference type="Pfam" id="PF02852">
    <property type="entry name" value="Pyr_redox_dim"/>
    <property type="match status" value="1"/>
</dbReference>
<dbReference type="InterPro" id="IPR012999">
    <property type="entry name" value="Pyr_OxRdtase_I_AS"/>
</dbReference>
<dbReference type="PRINTS" id="PR00411">
    <property type="entry name" value="PNDRDTASEI"/>
</dbReference>
<protein>
    <recommendedName>
        <fullName evidence="2 10">Dihydrolipoyl dehydrogenase</fullName>
        <ecNumber evidence="2 10">1.8.1.4</ecNumber>
    </recommendedName>
</protein>
<dbReference type="InterPro" id="IPR016156">
    <property type="entry name" value="FAD/NAD-linked_Rdtase_dimer_sf"/>
</dbReference>
<evidence type="ECO:0000256" key="4">
    <source>
        <dbReference type="ARBA" id="ARBA00022827"/>
    </source>
</evidence>
<comment type="miscellaneous">
    <text evidence="10">The active site is a redox-active disulfide bond.</text>
</comment>
<dbReference type="PANTHER" id="PTHR22912">
    <property type="entry name" value="DISULFIDE OXIDOREDUCTASE"/>
    <property type="match status" value="1"/>
</dbReference>
<name>A0ABQ3C186_9FLAO</name>
<dbReference type="InterPro" id="IPR006258">
    <property type="entry name" value="Lipoamide_DH"/>
</dbReference>
<dbReference type="NCBIfam" id="TIGR01350">
    <property type="entry name" value="lipoamide_DH"/>
    <property type="match status" value="1"/>
</dbReference>
<dbReference type="PROSITE" id="PS00076">
    <property type="entry name" value="PYRIDINE_REDOX_1"/>
    <property type="match status" value="1"/>
</dbReference>
<reference evidence="14" key="1">
    <citation type="journal article" date="2019" name="Int. J. Syst. Evol. Microbiol.">
        <title>The Global Catalogue of Microorganisms (GCM) 10K type strain sequencing project: providing services to taxonomists for standard genome sequencing and annotation.</title>
        <authorList>
            <consortium name="The Broad Institute Genomics Platform"/>
            <consortium name="The Broad Institute Genome Sequencing Center for Infectious Disease"/>
            <person name="Wu L."/>
            <person name="Ma J."/>
        </authorList>
    </citation>
    <scope>NUCLEOTIDE SEQUENCE [LARGE SCALE GENOMIC DNA]</scope>
    <source>
        <strain evidence="14">KCTC 12708</strain>
    </source>
</reference>
<keyword evidence="4 10" id="KW-0274">FAD</keyword>
<accession>A0ABQ3C186</accession>
<dbReference type="InterPro" id="IPR050151">
    <property type="entry name" value="Class-I_Pyr_Nuc-Dis_Oxidored"/>
</dbReference>
<evidence type="ECO:0000256" key="1">
    <source>
        <dbReference type="ARBA" id="ARBA00007532"/>
    </source>
</evidence>
<feature type="domain" description="FAD/NAD(P)-binding" evidence="12">
    <location>
        <begin position="6"/>
        <end position="330"/>
    </location>
</feature>
<keyword evidence="6 10" id="KW-0520">NAD</keyword>
<comment type="cofactor">
    <cofactor evidence="10">
        <name>FAD</name>
        <dbReference type="ChEBI" id="CHEBI:57692"/>
    </cofactor>
    <text evidence="10">Binds 1 FAD per subunit.</text>
</comment>
<keyword evidence="14" id="KW-1185">Reference proteome</keyword>
<feature type="domain" description="Pyridine nucleotide-disulphide oxidoreductase dimerisation" evidence="11">
    <location>
        <begin position="349"/>
        <end position="457"/>
    </location>
</feature>
<keyword evidence="3 10" id="KW-0285">Flavoprotein</keyword>